<dbReference type="GeneID" id="111133171"/>
<dbReference type="InterPro" id="IPR052039">
    <property type="entry name" value="Caspase-related_regulators"/>
</dbReference>
<feature type="domain" description="Caspase family p20" evidence="5">
    <location>
        <begin position="349"/>
        <end position="450"/>
    </location>
</feature>
<feature type="domain" description="Caspase family p20" evidence="5">
    <location>
        <begin position="68"/>
        <end position="174"/>
    </location>
</feature>
<dbReference type="PROSITE" id="PS50207">
    <property type="entry name" value="CASPASE_P10"/>
    <property type="match status" value="1"/>
</dbReference>
<dbReference type="InterPro" id="IPR015917">
    <property type="entry name" value="Pept_C14A"/>
</dbReference>
<evidence type="ECO:0000259" key="5">
    <source>
        <dbReference type="PROSITE" id="PS50208"/>
    </source>
</evidence>
<feature type="region of interest" description="Disordered" evidence="3">
    <location>
        <begin position="458"/>
        <end position="489"/>
    </location>
</feature>
<gene>
    <name evidence="7" type="primary">LOC111133171</name>
</gene>
<dbReference type="InterPro" id="IPR011600">
    <property type="entry name" value="Pept_C14_caspase"/>
</dbReference>
<reference evidence="7" key="1">
    <citation type="submission" date="2025-08" db="UniProtKB">
        <authorList>
            <consortium name="RefSeq"/>
        </authorList>
    </citation>
    <scope>IDENTIFICATION</scope>
    <source>
        <tissue evidence="7">Whole sample</tissue>
    </source>
</reference>
<dbReference type="Proteomes" id="UP000694844">
    <property type="component" value="Chromosome 5"/>
</dbReference>
<dbReference type="InterPro" id="IPR002138">
    <property type="entry name" value="Pept_C14_p10"/>
</dbReference>
<evidence type="ECO:0000256" key="3">
    <source>
        <dbReference type="SAM" id="MobiDB-lite"/>
    </source>
</evidence>
<dbReference type="InterPro" id="IPR029030">
    <property type="entry name" value="Caspase-like_dom_sf"/>
</dbReference>
<dbReference type="GO" id="GO:0006508">
    <property type="term" value="P:proteolysis"/>
    <property type="evidence" value="ECO:0007669"/>
    <property type="project" value="InterPro"/>
</dbReference>
<evidence type="ECO:0000259" key="4">
    <source>
        <dbReference type="PROSITE" id="PS50207"/>
    </source>
</evidence>
<proteinExistence type="inferred from homology"/>
<dbReference type="KEGG" id="cvn:111133171"/>
<dbReference type="AlphaFoldDB" id="A0A8B8EBQ0"/>
<feature type="domain" description="Caspase family p10" evidence="4">
    <location>
        <begin position="492"/>
        <end position="582"/>
    </location>
</feature>
<dbReference type="InterPro" id="IPR001309">
    <property type="entry name" value="Pept_C14_p20"/>
</dbReference>
<evidence type="ECO:0000256" key="1">
    <source>
        <dbReference type="ARBA" id="ARBA00010134"/>
    </source>
</evidence>
<dbReference type="SMART" id="SM00115">
    <property type="entry name" value="CASc"/>
    <property type="match status" value="1"/>
</dbReference>
<dbReference type="SUPFAM" id="SSF52129">
    <property type="entry name" value="Caspase-like"/>
    <property type="match status" value="2"/>
</dbReference>
<dbReference type="PROSITE" id="PS50208">
    <property type="entry name" value="CASPASE_P20"/>
    <property type="match status" value="2"/>
</dbReference>
<accession>A0A8B8EBQ0</accession>
<dbReference type="Pfam" id="PF00656">
    <property type="entry name" value="Peptidase_C14"/>
    <property type="match status" value="2"/>
</dbReference>
<name>A0A8B8EBQ0_CRAVI</name>
<evidence type="ECO:0000313" key="6">
    <source>
        <dbReference type="Proteomes" id="UP000694844"/>
    </source>
</evidence>
<keyword evidence="6" id="KW-1185">Reference proteome</keyword>
<evidence type="ECO:0000256" key="2">
    <source>
        <dbReference type="RuleBase" id="RU003971"/>
    </source>
</evidence>
<sequence length="584" mass="66736">MKMSSSQPTYCSAMKKGPWKARQFDWQFGSDVADKSPAERTSILTESRNFQSKILLKLNFEPPPKNVVEKTRNLSKDSFLQELHNFKRECTEGPCGCVCVAVASHGVIVKKDERLGEGGVAMYEDYILTHPDPEKTEYSTDFVKERVSLKEIVDIFRDKQLKGIPKIFFIQACRFKPDDKTADVDVDRGVVYYDMNGEKVLRVPITPNPADRQMAYSPPHLEDTVIVFSTPFNRVAGFDTALGSHVWQALGDTLKEQPEPVNLLRWLGKTNQKLQEKEMSSSQPTYCSAMKKGPWKARQFDWQFGSDVADKSPEERWAIINESGNFQREILLKLNFETPPKDLLKNTRNLTKDSFLQKLHDFKRECTEGPCGCVCVAVSSHGVIVKKDERLGEGGVDIYEDYILTYPDPKATEYSTDFVKERVSLKEIVDIFRDKQLKGIPKIFFIQACRNKCNDKSADVVDRGVTPGCKPEEKQESEGDNDKGDNDRDRQMVYSAPHLEDTVIVFSTPFNRAAGFNTRQGSHVWEALGDTLKEQPEPVNLLRWLRKTNQKLQEKEYEIENARYMPLLSICHTLTKHVEFKKAN</sequence>
<dbReference type="Gene3D" id="3.40.50.1460">
    <property type="match status" value="2"/>
</dbReference>
<dbReference type="RefSeq" id="XP_022337003.1">
    <property type="nucleotide sequence ID" value="XM_022481295.1"/>
</dbReference>
<dbReference type="PANTHER" id="PTHR22576">
    <property type="entry name" value="MUCOSA ASSOCIATED LYMPHOID TISSUE LYMPHOMA TRANSLOCATION PROTEIN 1/PARACASPASE"/>
    <property type="match status" value="1"/>
</dbReference>
<dbReference type="PANTHER" id="PTHR22576:SF41">
    <property type="entry name" value="CASPASE 14, APOPTOSIS-RELATED CYSTEINE PEPTIDASE"/>
    <property type="match status" value="1"/>
</dbReference>
<evidence type="ECO:0000313" key="7">
    <source>
        <dbReference type="RefSeq" id="XP_022337003.1"/>
    </source>
</evidence>
<comment type="similarity">
    <text evidence="1 2">Belongs to the peptidase C14A family.</text>
</comment>
<organism evidence="6 7">
    <name type="scientific">Crassostrea virginica</name>
    <name type="common">Eastern oyster</name>
    <dbReference type="NCBI Taxonomy" id="6565"/>
    <lineage>
        <taxon>Eukaryota</taxon>
        <taxon>Metazoa</taxon>
        <taxon>Spiralia</taxon>
        <taxon>Lophotrochozoa</taxon>
        <taxon>Mollusca</taxon>
        <taxon>Bivalvia</taxon>
        <taxon>Autobranchia</taxon>
        <taxon>Pteriomorphia</taxon>
        <taxon>Ostreida</taxon>
        <taxon>Ostreoidea</taxon>
        <taxon>Ostreidae</taxon>
        <taxon>Crassostrea</taxon>
    </lineage>
</organism>
<protein>
    <submittedName>
        <fullName evidence="7">Uncharacterized protein LOC111133171</fullName>
    </submittedName>
</protein>
<feature type="compositionally biased region" description="Basic and acidic residues" evidence="3">
    <location>
        <begin position="470"/>
        <end position="489"/>
    </location>
</feature>
<dbReference type="OrthoDB" id="6204689at2759"/>
<dbReference type="GO" id="GO:0004197">
    <property type="term" value="F:cysteine-type endopeptidase activity"/>
    <property type="evidence" value="ECO:0007669"/>
    <property type="project" value="InterPro"/>
</dbReference>